<comment type="caution">
    <text evidence="2">The sequence shown here is derived from an EMBL/GenBank/DDBJ whole genome shotgun (WGS) entry which is preliminary data.</text>
</comment>
<sequence>MRKYILYILIVSFVVFSMPFTQAAEDARINLRSSFEDLSASQVHAIPNISIRKWKPWGFYGYSTISHDYKVETIKGEKVVIDHVTGLMWHQSGSRLHMNWTKAKQWIKDLNSSEYAGYNDWRLPTVEEAVSLLEKAKKSDNIYRHCF</sequence>
<evidence type="ECO:0000259" key="1">
    <source>
        <dbReference type="Pfam" id="PF07603"/>
    </source>
</evidence>
<accession>A0A0F9JIS4</accession>
<protein>
    <recommendedName>
        <fullName evidence="1">Lcl C-terminal domain-containing protein</fullName>
    </recommendedName>
</protein>
<name>A0A0F9JIS4_9ZZZZ</name>
<reference evidence="2" key="1">
    <citation type="journal article" date="2015" name="Nature">
        <title>Complex archaea that bridge the gap between prokaryotes and eukaryotes.</title>
        <authorList>
            <person name="Spang A."/>
            <person name="Saw J.H."/>
            <person name="Jorgensen S.L."/>
            <person name="Zaremba-Niedzwiedzka K."/>
            <person name="Martijn J."/>
            <person name="Lind A.E."/>
            <person name="van Eijk R."/>
            <person name="Schleper C."/>
            <person name="Guy L."/>
            <person name="Ettema T.J."/>
        </authorList>
    </citation>
    <scope>NUCLEOTIDE SEQUENCE</scope>
</reference>
<dbReference type="InterPro" id="IPR011460">
    <property type="entry name" value="Lcl_C"/>
</dbReference>
<dbReference type="AlphaFoldDB" id="A0A0F9JIS4"/>
<organism evidence="2">
    <name type="scientific">marine sediment metagenome</name>
    <dbReference type="NCBI Taxonomy" id="412755"/>
    <lineage>
        <taxon>unclassified sequences</taxon>
        <taxon>metagenomes</taxon>
        <taxon>ecological metagenomes</taxon>
    </lineage>
</organism>
<feature type="domain" description="Lcl C-terminal" evidence="1">
    <location>
        <begin position="79"/>
        <end position="145"/>
    </location>
</feature>
<evidence type="ECO:0000313" key="2">
    <source>
        <dbReference type="EMBL" id="KKM62251.1"/>
    </source>
</evidence>
<gene>
    <name evidence="2" type="ORF">LCGC14_1523580</name>
</gene>
<dbReference type="EMBL" id="LAZR01011338">
    <property type="protein sequence ID" value="KKM62251.1"/>
    <property type="molecule type" value="Genomic_DNA"/>
</dbReference>
<proteinExistence type="predicted"/>
<dbReference type="Pfam" id="PF07603">
    <property type="entry name" value="Lcl_C"/>
    <property type="match status" value="1"/>
</dbReference>